<dbReference type="EC" id="3.4.21.62" evidence="2"/>
<evidence type="ECO:0000256" key="2">
    <source>
        <dbReference type="ARBA" id="ARBA00023619"/>
    </source>
</evidence>
<gene>
    <name evidence="3" type="primary">TPP1</name>
    <name evidence="3" type="ORF">AK812_SmicGene46575</name>
</gene>
<dbReference type="SUPFAM" id="SSF52743">
    <property type="entry name" value="Subtilisin-like"/>
    <property type="match status" value="1"/>
</dbReference>
<keyword evidence="4" id="KW-1185">Reference proteome</keyword>
<sequence length="94" mass="10438">MVTALQSLHLSARDVALPGQSYPVSRLNEAQRRAGRPSLGLLNPWLYQDHLCKLGFRAGPGWDPATGLGVPRFSRLLALLPRPGEHWGWNAWDV</sequence>
<dbReference type="PANTHER" id="PTHR14218">
    <property type="entry name" value="PROTEASE S8 TRIPEPTIDYL PEPTIDASE I CLN2"/>
    <property type="match status" value="1"/>
</dbReference>
<evidence type="ECO:0000313" key="4">
    <source>
        <dbReference type="Proteomes" id="UP000186817"/>
    </source>
</evidence>
<dbReference type="PANTHER" id="PTHR14218:SF15">
    <property type="entry name" value="TRIPEPTIDYL-PEPTIDASE 1"/>
    <property type="match status" value="1"/>
</dbReference>
<organism evidence="3 4">
    <name type="scientific">Symbiodinium microadriaticum</name>
    <name type="common">Dinoflagellate</name>
    <name type="synonym">Zooxanthella microadriatica</name>
    <dbReference type="NCBI Taxonomy" id="2951"/>
    <lineage>
        <taxon>Eukaryota</taxon>
        <taxon>Sar</taxon>
        <taxon>Alveolata</taxon>
        <taxon>Dinophyceae</taxon>
        <taxon>Suessiales</taxon>
        <taxon>Symbiodiniaceae</taxon>
        <taxon>Symbiodinium</taxon>
    </lineage>
</organism>
<dbReference type="InterPro" id="IPR050819">
    <property type="entry name" value="Tripeptidyl-peptidase_I"/>
</dbReference>
<dbReference type="EMBL" id="LSRX01004389">
    <property type="protein sequence ID" value="OLP74012.1"/>
    <property type="molecule type" value="Genomic_DNA"/>
</dbReference>
<dbReference type="InterPro" id="IPR036852">
    <property type="entry name" value="Peptidase_S8/S53_dom_sf"/>
</dbReference>
<evidence type="ECO:0000256" key="1">
    <source>
        <dbReference type="ARBA" id="ARBA00023529"/>
    </source>
</evidence>
<dbReference type="OrthoDB" id="409122at2759"/>
<protein>
    <recommendedName>
        <fullName evidence="2">subtilisin</fullName>
        <ecNumber evidence="2">3.4.21.62</ecNumber>
    </recommendedName>
</protein>
<evidence type="ECO:0000313" key="3">
    <source>
        <dbReference type="EMBL" id="OLP74012.1"/>
    </source>
</evidence>
<accession>A0A1Q9BTM8</accession>
<proteinExistence type="predicted"/>
<reference evidence="3 4" key="1">
    <citation type="submission" date="2016-02" db="EMBL/GenBank/DDBJ databases">
        <title>Genome analysis of coral dinoflagellate symbionts highlights evolutionary adaptations to a symbiotic lifestyle.</title>
        <authorList>
            <person name="Aranda M."/>
            <person name="Li Y."/>
            <person name="Liew Y.J."/>
            <person name="Baumgarten S."/>
            <person name="Simakov O."/>
            <person name="Wilson M."/>
            <person name="Piel J."/>
            <person name="Ashoor H."/>
            <person name="Bougouffa S."/>
            <person name="Bajic V.B."/>
            <person name="Ryu T."/>
            <person name="Ravasi T."/>
            <person name="Bayer T."/>
            <person name="Micklem G."/>
            <person name="Kim H."/>
            <person name="Bhak J."/>
            <person name="Lajeunesse T.C."/>
            <person name="Voolstra C.R."/>
        </authorList>
    </citation>
    <scope>NUCLEOTIDE SEQUENCE [LARGE SCALE GENOMIC DNA]</scope>
    <source>
        <strain evidence="3 4">CCMP2467</strain>
    </source>
</reference>
<comment type="catalytic activity">
    <reaction evidence="1">
        <text>Hydrolysis of proteins with broad specificity for peptide bonds, and a preference for a large uncharged residue in P1. Hydrolyzes peptide amides.</text>
        <dbReference type="EC" id="3.4.21.62"/>
    </reaction>
</comment>
<dbReference type="Proteomes" id="UP000186817">
    <property type="component" value="Unassembled WGS sequence"/>
</dbReference>
<dbReference type="GO" id="GO:0004252">
    <property type="term" value="F:serine-type endopeptidase activity"/>
    <property type="evidence" value="ECO:0007669"/>
    <property type="project" value="UniProtKB-EC"/>
</dbReference>
<dbReference type="GO" id="GO:0006508">
    <property type="term" value="P:proteolysis"/>
    <property type="evidence" value="ECO:0007669"/>
    <property type="project" value="InterPro"/>
</dbReference>
<dbReference type="Gene3D" id="3.40.50.200">
    <property type="entry name" value="Peptidase S8/S53 domain"/>
    <property type="match status" value="1"/>
</dbReference>
<comment type="caution">
    <text evidence="3">The sequence shown here is derived from an EMBL/GenBank/DDBJ whole genome shotgun (WGS) entry which is preliminary data.</text>
</comment>
<name>A0A1Q9BTM8_SYMMI</name>
<dbReference type="AlphaFoldDB" id="A0A1Q9BTM8"/>
<dbReference type="GO" id="GO:0008240">
    <property type="term" value="F:tripeptidyl-peptidase activity"/>
    <property type="evidence" value="ECO:0007669"/>
    <property type="project" value="TreeGrafter"/>
</dbReference>